<feature type="transmembrane region" description="Helical" evidence="2">
    <location>
        <begin position="7"/>
        <end position="32"/>
    </location>
</feature>
<evidence type="ECO:0000313" key="4">
    <source>
        <dbReference type="Proteomes" id="UP000094296"/>
    </source>
</evidence>
<dbReference type="AlphaFoldDB" id="A0A1E5G583"/>
<keyword evidence="4" id="KW-1185">Reference proteome</keyword>
<accession>A0A1E5G583</accession>
<keyword evidence="2" id="KW-0812">Transmembrane</keyword>
<dbReference type="EMBL" id="MIJE01000001">
    <property type="protein sequence ID" value="OEF98342.1"/>
    <property type="molecule type" value="Genomic_DNA"/>
</dbReference>
<dbReference type="PROSITE" id="PS51257">
    <property type="entry name" value="PROKAR_LIPOPROTEIN"/>
    <property type="match status" value="1"/>
</dbReference>
<comment type="caution">
    <text evidence="3">The sequence shown here is derived from an EMBL/GenBank/DDBJ whole genome shotgun (WGS) entry which is preliminary data.</text>
</comment>
<feature type="region of interest" description="Disordered" evidence="1">
    <location>
        <begin position="67"/>
        <end position="90"/>
    </location>
</feature>
<evidence type="ECO:0008006" key="5">
    <source>
        <dbReference type="Google" id="ProtNLM"/>
    </source>
</evidence>
<organism evidence="3 4">
    <name type="scientific">Desulfuribacillus alkaliarsenatis</name>
    <dbReference type="NCBI Taxonomy" id="766136"/>
    <lineage>
        <taxon>Bacteria</taxon>
        <taxon>Bacillati</taxon>
        <taxon>Bacillota</taxon>
        <taxon>Desulfuribacillia</taxon>
        <taxon>Desulfuribacillales</taxon>
        <taxon>Desulfuribacillaceae</taxon>
        <taxon>Desulfuribacillus</taxon>
    </lineage>
</organism>
<dbReference type="STRING" id="766136.BHF68_01290"/>
<gene>
    <name evidence="3" type="ORF">BHF68_01290</name>
</gene>
<sequence length="304" mass="34223">MNLKQKLLPYVFATLLASGCGILLGMFFLSIFTGQANTEINPELPQVVQASTLAAMYENQENILEDSNNLEGSNNLNNSNNADDNNSLDSNLESAGQAVEKLIERAITFHEMKWSFIQAGVFNKPDYAAPIISTFRNHNIRIQMLDSQPARAMAAGFLDWNMTNSVSRQLSFIDVELYNRELNMTFETIILDLPEADAAVYEEQLNNQILDYLEQLQGTSYDWINGKGDFTSTQALVSKQKELLETIEQLRSYGANNQDKTLLFWTAELIKLEGVISGSRSENSQLGWVLQEHLLVLLSKCKVY</sequence>
<evidence type="ECO:0000313" key="3">
    <source>
        <dbReference type="EMBL" id="OEF98342.1"/>
    </source>
</evidence>
<dbReference type="Proteomes" id="UP000094296">
    <property type="component" value="Unassembled WGS sequence"/>
</dbReference>
<evidence type="ECO:0000256" key="1">
    <source>
        <dbReference type="SAM" id="MobiDB-lite"/>
    </source>
</evidence>
<proteinExistence type="predicted"/>
<keyword evidence="2" id="KW-0472">Membrane</keyword>
<keyword evidence="2" id="KW-1133">Transmembrane helix</keyword>
<dbReference type="OrthoDB" id="2468831at2"/>
<reference evidence="3 4" key="1">
    <citation type="submission" date="2016-09" db="EMBL/GenBank/DDBJ databases">
        <title>Draft genome sequence for the type strain of Desulfuribacillus alkaliarsenatis AHT28, an obligately anaerobic, sulfidogenic bacterium isolated from Russian soda lake sediments.</title>
        <authorList>
            <person name="Abin C.A."/>
            <person name="Hollibaugh J.T."/>
        </authorList>
    </citation>
    <scope>NUCLEOTIDE SEQUENCE [LARGE SCALE GENOMIC DNA]</scope>
    <source>
        <strain evidence="3 4">AHT28</strain>
    </source>
</reference>
<evidence type="ECO:0000256" key="2">
    <source>
        <dbReference type="SAM" id="Phobius"/>
    </source>
</evidence>
<dbReference type="RefSeq" id="WP_069641834.1">
    <property type="nucleotide sequence ID" value="NZ_MIJE01000001.1"/>
</dbReference>
<protein>
    <recommendedName>
        <fullName evidence="5">SPOR domain-containing protein</fullName>
    </recommendedName>
</protein>
<name>A0A1E5G583_9FIRM</name>